<dbReference type="EMBL" id="JADGJD010000652">
    <property type="protein sequence ID" value="KAJ3049382.1"/>
    <property type="molecule type" value="Genomic_DNA"/>
</dbReference>
<name>A0AAD5SAA6_9FUNG</name>
<dbReference type="AlphaFoldDB" id="A0AAD5SAA6"/>
<evidence type="ECO:0000313" key="2">
    <source>
        <dbReference type="Proteomes" id="UP001212841"/>
    </source>
</evidence>
<sequence length="141" mass="16241">MKSLNALGVTSKDALRAVLMQLRMLPSHGEGGAKQDWLDIQLYRLRTQRQTSIATNNDWIWRWLRHVDGKCYGTPVDRPASSLITLVPPPVFNDVEVPEFLKKAKERMEKKYGSVFMRRGGLFEGRRERLVGWEVGSERGR</sequence>
<keyword evidence="2" id="KW-1185">Reference proteome</keyword>
<protein>
    <submittedName>
        <fullName evidence="1">Uncharacterized protein</fullName>
    </submittedName>
</protein>
<reference evidence="1" key="1">
    <citation type="submission" date="2020-05" db="EMBL/GenBank/DDBJ databases">
        <title>Phylogenomic resolution of chytrid fungi.</title>
        <authorList>
            <person name="Stajich J.E."/>
            <person name="Amses K."/>
            <person name="Simmons R."/>
            <person name="Seto K."/>
            <person name="Myers J."/>
            <person name="Bonds A."/>
            <person name="Quandt C.A."/>
            <person name="Barry K."/>
            <person name="Liu P."/>
            <person name="Grigoriev I."/>
            <person name="Longcore J.E."/>
            <person name="James T.Y."/>
        </authorList>
    </citation>
    <scope>NUCLEOTIDE SEQUENCE</scope>
    <source>
        <strain evidence="1">JEL0318</strain>
    </source>
</reference>
<proteinExistence type="predicted"/>
<organism evidence="1 2">
    <name type="scientific">Rhizophlyctis rosea</name>
    <dbReference type="NCBI Taxonomy" id="64517"/>
    <lineage>
        <taxon>Eukaryota</taxon>
        <taxon>Fungi</taxon>
        <taxon>Fungi incertae sedis</taxon>
        <taxon>Chytridiomycota</taxon>
        <taxon>Chytridiomycota incertae sedis</taxon>
        <taxon>Chytridiomycetes</taxon>
        <taxon>Rhizophlyctidales</taxon>
        <taxon>Rhizophlyctidaceae</taxon>
        <taxon>Rhizophlyctis</taxon>
    </lineage>
</organism>
<evidence type="ECO:0000313" key="1">
    <source>
        <dbReference type="EMBL" id="KAJ3049382.1"/>
    </source>
</evidence>
<comment type="caution">
    <text evidence="1">The sequence shown here is derived from an EMBL/GenBank/DDBJ whole genome shotgun (WGS) entry which is preliminary data.</text>
</comment>
<dbReference type="Proteomes" id="UP001212841">
    <property type="component" value="Unassembled WGS sequence"/>
</dbReference>
<gene>
    <name evidence="1" type="ORF">HK097_009619</name>
</gene>
<accession>A0AAD5SAA6</accession>